<comment type="caution">
    <text evidence="1">The sequence shown here is derived from an EMBL/GenBank/DDBJ whole genome shotgun (WGS) entry which is preliminary data.</text>
</comment>
<name>A0A1W0X053_HYPEX</name>
<accession>A0A1W0X053</accession>
<sequence length="104" mass="11838">MLLLDSKTTQAAEQLLLLRSDGDSHRGRQQVSEIARQEIPPLGRLECTRLRGNGIECVSVLRRASRTTWRTYGWSSCIALEEERGDRVVTPGVRTRAIYLDRLK</sequence>
<reference evidence="2" key="1">
    <citation type="submission" date="2017-01" db="EMBL/GenBank/DDBJ databases">
        <title>Comparative genomics of anhydrobiosis in the tardigrade Hypsibius dujardini.</title>
        <authorList>
            <person name="Yoshida Y."/>
            <person name="Koutsovoulos G."/>
            <person name="Laetsch D."/>
            <person name="Stevens L."/>
            <person name="Kumar S."/>
            <person name="Horikawa D."/>
            <person name="Ishino K."/>
            <person name="Komine S."/>
            <person name="Tomita M."/>
            <person name="Blaxter M."/>
            <person name="Arakawa K."/>
        </authorList>
    </citation>
    <scope>NUCLEOTIDE SEQUENCE [LARGE SCALE GENOMIC DNA]</scope>
    <source>
        <strain evidence="2">Z151</strain>
    </source>
</reference>
<evidence type="ECO:0000313" key="2">
    <source>
        <dbReference type="Proteomes" id="UP000192578"/>
    </source>
</evidence>
<proteinExistence type="predicted"/>
<protein>
    <submittedName>
        <fullName evidence="1">Uncharacterized protein</fullName>
    </submittedName>
</protein>
<organism evidence="1 2">
    <name type="scientific">Hypsibius exemplaris</name>
    <name type="common">Freshwater tardigrade</name>
    <dbReference type="NCBI Taxonomy" id="2072580"/>
    <lineage>
        <taxon>Eukaryota</taxon>
        <taxon>Metazoa</taxon>
        <taxon>Ecdysozoa</taxon>
        <taxon>Tardigrada</taxon>
        <taxon>Eutardigrada</taxon>
        <taxon>Parachela</taxon>
        <taxon>Hypsibioidea</taxon>
        <taxon>Hypsibiidae</taxon>
        <taxon>Hypsibius</taxon>
    </lineage>
</organism>
<gene>
    <name evidence="1" type="ORF">BV898_05183</name>
</gene>
<dbReference type="Proteomes" id="UP000192578">
    <property type="component" value="Unassembled WGS sequence"/>
</dbReference>
<keyword evidence="2" id="KW-1185">Reference proteome</keyword>
<dbReference type="AlphaFoldDB" id="A0A1W0X053"/>
<dbReference type="EMBL" id="MTYJ01000027">
    <property type="protein sequence ID" value="OQV20839.1"/>
    <property type="molecule type" value="Genomic_DNA"/>
</dbReference>
<evidence type="ECO:0000313" key="1">
    <source>
        <dbReference type="EMBL" id="OQV20839.1"/>
    </source>
</evidence>